<dbReference type="Proteomes" id="UP001652626">
    <property type="component" value="Chromosome 21"/>
</dbReference>
<dbReference type="GO" id="GO:0000774">
    <property type="term" value="F:adenyl-nucleotide exchange factor activity"/>
    <property type="evidence" value="ECO:0007669"/>
    <property type="project" value="TreeGrafter"/>
</dbReference>
<evidence type="ECO:0000256" key="2">
    <source>
        <dbReference type="SAM" id="MobiDB-lite"/>
    </source>
</evidence>
<dbReference type="GO" id="GO:0005783">
    <property type="term" value="C:endoplasmic reticulum"/>
    <property type="evidence" value="ECO:0007669"/>
    <property type="project" value="TreeGrafter"/>
</dbReference>
<reference evidence="5" key="1">
    <citation type="submission" date="2025-08" db="UniProtKB">
        <authorList>
            <consortium name="RefSeq"/>
        </authorList>
    </citation>
    <scope>IDENTIFICATION</scope>
    <source>
        <tissue evidence="5">Whole body</tissue>
    </source>
</reference>
<dbReference type="Pfam" id="PF08609">
    <property type="entry name" value="Fes1"/>
    <property type="match status" value="1"/>
</dbReference>
<dbReference type="OMA" id="VRHHEPC"/>
<dbReference type="PANTHER" id="PTHR19316">
    <property type="entry name" value="PROTEIN FOLDING REGULATOR"/>
    <property type="match status" value="1"/>
</dbReference>
<name>A0A8B8HR99_VANTA</name>
<sequence>MESSDRADHVAGALTYPNPSEQGLSMQPRRPTNLQTLLRFAIDATNKTEDDGPTSSAVSALDEERRRFLEEALKSLTVDVPKVLQRGIKILTNVEFIKSVQLGQPVPDDIRAAFNNMMEFVDDIDVAMDFQKLGGFAVFPICYGSENEDIRIRTSQLLAEICQNNPHCQERVLEYGLLNVLLHLANSEKGYALAKCISAISCTVREYDPGCRELIAQGGCDTLTNALEQPHVSARTKAAFLIRYLCQNYPDAKEKFIQNNIVKIIAEKLKSGRDASSEQILSVLQTLLEGQDPTVLQQFREPTLNLKQIIIDHLDVPEFVGDGFIEEKEYCYAVLRVFDSCPQVEVVNSEVDR</sequence>
<protein>
    <submittedName>
        <fullName evidence="5">Hsp70-binding protein 1</fullName>
    </submittedName>
</protein>
<accession>A0A8B8HR99</accession>
<dbReference type="AlphaFoldDB" id="A0A8B8HR99"/>
<dbReference type="InterPro" id="IPR016024">
    <property type="entry name" value="ARM-type_fold"/>
</dbReference>
<keyword evidence="4" id="KW-1185">Reference proteome</keyword>
<dbReference type="SUPFAM" id="SSF48371">
    <property type="entry name" value="ARM repeat"/>
    <property type="match status" value="1"/>
</dbReference>
<feature type="region of interest" description="Disordered" evidence="2">
    <location>
        <begin position="1"/>
        <end position="28"/>
    </location>
</feature>
<dbReference type="OrthoDB" id="10250458at2759"/>
<dbReference type="PANTHER" id="PTHR19316:SF18">
    <property type="entry name" value="HSP70-BINDING PROTEIN 1"/>
    <property type="match status" value="1"/>
</dbReference>
<proteinExistence type="predicted"/>
<evidence type="ECO:0000256" key="1">
    <source>
        <dbReference type="ARBA" id="ARBA00022737"/>
    </source>
</evidence>
<dbReference type="GeneID" id="113394150"/>
<keyword evidence="1" id="KW-0677">Repeat</keyword>
<evidence type="ECO:0000313" key="5">
    <source>
        <dbReference type="RefSeq" id="XP_026487145.1"/>
    </source>
</evidence>
<evidence type="ECO:0000259" key="3">
    <source>
        <dbReference type="Pfam" id="PF08609"/>
    </source>
</evidence>
<gene>
    <name evidence="5" type="primary">LOC113394150</name>
</gene>
<feature type="domain" description="Nucleotide exchange factor Fes1" evidence="3">
    <location>
        <begin position="34"/>
        <end position="128"/>
    </location>
</feature>
<dbReference type="InterPro" id="IPR050693">
    <property type="entry name" value="Hsp70_NEF-Inhibitors"/>
</dbReference>
<evidence type="ECO:0000313" key="4">
    <source>
        <dbReference type="Proteomes" id="UP001652626"/>
    </source>
</evidence>
<dbReference type="InterPro" id="IPR011989">
    <property type="entry name" value="ARM-like"/>
</dbReference>
<dbReference type="InterPro" id="IPR013918">
    <property type="entry name" value="Nucleotide_exch_fac_Fes1"/>
</dbReference>
<dbReference type="RefSeq" id="XP_026487145.1">
    <property type="nucleotide sequence ID" value="XM_026631360.2"/>
</dbReference>
<feature type="compositionally biased region" description="Polar residues" evidence="2">
    <location>
        <begin position="17"/>
        <end position="28"/>
    </location>
</feature>
<organism evidence="4 5">
    <name type="scientific">Vanessa tameamea</name>
    <name type="common">Kamehameha butterfly</name>
    <dbReference type="NCBI Taxonomy" id="334116"/>
    <lineage>
        <taxon>Eukaryota</taxon>
        <taxon>Metazoa</taxon>
        <taxon>Ecdysozoa</taxon>
        <taxon>Arthropoda</taxon>
        <taxon>Hexapoda</taxon>
        <taxon>Insecta</taxon>
        <taxon>Pterygota</taxon>
        <taxon>Neoptera</taxon>
        <taxon>Endopterygota</taxon>
        <taxon>Lepidoptera</taxon>
        <taxon>Glossata</taxon>
        <taxon>Ditrysia</taxon>
        <taxon>Papilionoidea</taxon>
        <taxon>Nymphalidae</taxon>
        <taxon>Nymphalinae</taxon>
        <taxon>Vanessa</taxon>
    </lineage>
</organism>
<dbReference type="Gene3D" id="1.25.10.10">
    <property type="entry name" value="Leucine-rich Repeat Variant"/>
    <property type="match status" value="1"/>
</dbReference>